<evidence type="ECO:0000259" key="10">
    <source>
        <dbReference type="Pfam" id="PF07730"/>
    </source>
</evidence>
<dbReference type="CDD" id="cd16917">
    <property type="entry name" value="HATPase_UhpB-NarQ-NarX-like"/>
    <property type="match status" value="1"/>
</dbReference>
<name>A0A852SXM4_9MICO</name>
<dbReference type="EC" id="2.7.13.3" evidence="2"/>
<dbReference type="GO" id="GO:0016020">
    <property type="term" value="C:membrane"/>
    <property type="evidence" value="ECO:0007669"/>
    <property type="project" value="InterPro"/>
</dbReference>
<feature type="transmembrane region" description="Helical" evidence="9">
    <location>
        <begin position="220"/>
        <end position="240"/>
    </location>
</feature>
<evidence type="ECO:0000256" key="2">
    <source>
        <dbReference type="ARBA" id="ARBA00012438"/>
    </source>
</evidence>
<feature type="transmembrane region" description="Helical" evidence="9">
    <location>
        <begin position="281"/>
        <end position="300"/>
    </location>
</feature>
<dbReference type="InterPro" id="IPR011712">
    <property type="entry name" value="Sig_transdc_His_kin_sub3_dim/P"/>
</dbReference>
<dbReference type="Gene3D" id="3.30.565.10">
    <property type="entry name" value="Histidine kinase-like ATPase, C-terminal domain"/>
    <property type="match status" value="1"/>
</dbReference>
<evidence type="ECO:0000313" key="12">
    <source>
        <dbReference type="EMBL" id="NYD73441.1"/>
    </source>
</evidence>
<evidence type="ECO:0000256" key="4">
    <source>
        <dbReference type="ARBA" id="ARBA00022679"/>
    </source>
</evidence>
<keyword evidence="4" id="KW-0808">Transferase</keyword>
<dbReference type="SUPFAM" id="SSF55874">
    <property type="entry name" value="ATPase domain of HSP90 chaperone/DNA topoisomerase II/histidine kinase"/>
    <property type="match status" value="1"/>
</dbReference>
<keyword evidence="13" id="KW-1185">Reference proteome</keyword>
<evidence type="ECO:0000256" key="1">
    <source>
        <dbReference type="ARBA" id="ARBA00000085"/>
    </source>
</evidence>
<dbReference type="Pfam" id="PF23539">
    <property type="entry name" value="DUF7134"/>
    <property type="match status" value="1"/>
</dbReference>
<keyword evidence="9" id="KW-0472">Membrane</keyword>
<evidence type="ECO:0000256" key="8">
    <source>
        <dbReference type="ARBA" id="ARBA00023012"/>
    </source>
</evidence>
<evidence type="ECO:0000313" key="13">
    <source>
        <dbReference type="Proteomes" id="UP000589620"/>
    </source>
</evidence>
<feature type="transmembrane region" description="Helical" evidence="9">
    <location>
        <begin position="21"/>
        <end position="39"/>
    </location>
</feature>
<dbReference type="Gene3D" id="1.20.5.1930">
    <property type="match status" value="1"/>
</dbReference>
<dbReference type="GO" id="GO:0000155">
    <property type="term" value="F:phosphorelay sensor kinase activity"/>
    <property type="evidence" value="ECO:0007669"/>
    <property type="project" value="InterPro"/>
</dbReference>
<dbReference type="RefSeq" id="WP_179454990.1">
    <property type="nucleotide sequence ID" value="NZ_BAAAPX010000001.1"/>
</dbReference>
<feature type="transmembrane region" description="Helical" evidence="9">
    <location>
        <begin position="312"/>
        <end position="337"/>
    </location>
</feature>
<dbReference type="PANTHER" id="PTHR24421:SF10">
    <property type="entry name" value="NITRATE_NITRITE SENSOR PROTEIN NARQ"/>
    <property type="match status" value="1"/>
</dbReference>
<evidence type="ECO:0000256" key="9">
    <source>
        <dbReference type="SAM" id="Phobius"/>
    </source>
</evidence>
<keyword evidence="5" id="KW-0547">Nucleotide-binding</keyword>
<gene>
    <name evidence="12" type="ORF">BJ963_000960</name>
</gene>
<keyword evidence="3" id="KW-0597">Phosphoprotein</keyword>
<keyword evidence="7" id="KW-0067">ATP-binding</keyword>
<dbReference type="EMBL" id="JACCBJ010000001">
    <property type="protein sequence ID" value="NYD73441.1"/>
    <property type="molecule type" value="Genomic_DNA"/>
</dbReference>
<feature type="transmembrane region" description="Helical" evidence="9">
    <location>
        <begin position="45"/>
        <end position="72"/>
    </location>
</feature>
<feature type="transmembrane region" description="Helical" evidence="9">
    <location>
        <begin position="84"/>
        <end position="103"/>
    </location>
</feature>
<evidence type="ECO:0000256" key="3">
    <source>
        <dbReference type="ARBA" id="ARBA00022553"/>
    </source>
</evidence>
<comment type="caution">
    <text evidence="12">The sequence shown here is derived from an EMBL/GenBank/DDBJ whole genome shotgun (WGS) entry which is preliminary data.</text>
</comment>
<evidence type="ECO:0000256" key="7">
    <source>
        <dbReference type="ARBA" id="ARBA00022840"/>
    </source>
</evidence>
<keyword evidence="8" id="KW-0902">Two-component regulatory system</keyword>
<dbReference type="Pfam" id="PF07730">
    <property type="entry name" value="HisKA_3"/>
    <property type="match status" value="1"/>
</dbReference>
<sequence>MPDRRRLLSALAPHRWVLEPALAVVLFAAWLLTGLPYDLSAGLALVFYCGAVALSRILPGVALGLLWVAVLLELTEQESLDGAFRVISAVAVVAALVGAAAHGGRVLRWLDFSSAILLAPAVAYLFTVRGDLKFPRFGPVIGGYYTSQGVGFLLMSLLLAVIFVAAWLLGFLVARQRAANVVVSGSRGPSVLVWLASNGGIESAEDDPTRPELVRRLTRAQLTTDVAGAIVFAVFALVVAGGDRAAFLVTIAFAVAVALRRMSPAVALSIAWLAAVLQMTTGHSILVSNLGVLIVLYATAAYGDRIVRAAGLISAGIGALVAALYLTVTAAVAQGYYDLLSSAIASVALQFAFLFVVSITVLGLSWVLGLLMRTWRNARVARRARAEAELDRNRAVEDVVVEQERTRIARDMHDVVAHSLAVVIAQADGARYARRTDPEAVDEALATIASTARSALGDVRVLLAELRQSHPADAAREPGAHDGPQPSLADLDQTIEHIRSAGLDVELERRGSVATLGSAQQLAAFRIVQEALTNALRHGDTSRPASVLLAESSADRNPGIVITVRNTMRDTALEPTATGSLPRIGHGLPGMRERASLAGGSLTVGPIDGEFVVTAFLPGAAA</sequence>
<reference evidence="12 13" key="1">
    <citation type="submission" date="2020-07" db="EMBL/GenBank/DDBJ databases">
        <title>Sequencing the genomes of 1000 actinobacteria strains.</title>
        <authorList>
            <person name="Klenk H.-P."/>
        </authorList>
    </citation>
    <scope>NUCLEOTIDE SEQUENCE [LARGE SCALE GENOMIC DNA]</scope>
    <source>
        <strain evidence="12 13">DSM 23871</strain>
    </source>
</reference>
<dbReference type="InterPro" id="IPR050482">
    <property type="entry name" value="Sensor_HK_TwoCompSys"/>
</dbReference>
<dbReference type="GO" id="GO:0046983">
    <property type="term" value="F:protein dimerization activity"/>
    <property type="evidence" value="ECO:0007669"/>
    <property type="project" value="InterPro"/>
</dbReference>
<feature type="transmembrane region" description="Helical" evidence="9">
    <location>
        <begin position="149"/>
        <end position="174"/>
    </location>
</feature>
<keyword evidence="9" id="KW-1133">Transmembrane helix</keyword>
<accession>A0A852SXM4</accession>
<feature type="domain" description="Signal transduction histidine kinase subgroup 3 dimerisation and phosphoacceptor" evidence="10">
    <location>
        <begin position="404"/>
        <end position="469"/>
    </location>
</feature>
<feature type="transmembrane region" description="Helical" evidence="9">
    <location>
        <begin position="109"/>
        <end position="128"/>
    </location>
</feature>
<dbReference type="PANTHER" id="PTHR24421">
    <property type="entry name" value="NITRATE/NITRITE SENSOR PROTEIN NARX-RELATED"/>
    <property type="match status" value="1"/>
</dbReference>
<feature type="domain" description="DUF7134" evidence="11">
    <location>
        <begin position="215"/>
        <end position="374"/>
    </location>
</feature>
<dbReference type="InterPro" id="IPR036890">
    <property type="entry name" value="HATPase_C_sf"/>
</dbReference>
<proteinExistence type="predicted"/>
<organism evidence="12 13">
    <name type="scientific">Leifsonia soli</name>
    <dbReference type="NCBI Taxonomy" id="582665"/>
    <lineage>
        <taxon>Bacteria</taxon>
        <taxon>Bacillati</taxon>
        <taxon>Actinomycetota</taxon>
        <taxon>Actinomycetes</taxon>
        <taxon>Micrococcales</taxon>
        <taxon>Microbacteriaceae</taxon>
        <taxon>Leifsonia</taxon>
    </lineage>
</organism>
<evidence type="ECO:0000256" key="5">
    <source>
        <dbReference type="ARBA" id="ARBA00022741"/>
    </source>
</evidence>
<dbReference type="InterPro" id="IPR055558">
    <property type="entry name" value="DUF7134"/>
</dbReference>
<comment type="catalytic activity">
    <reaction evidence="1">
        <text>ATP + protein L-histidine = ADP + protein N-phospho-L-histidine.</text>
        <dbReference type="EC" id="2.7.13.3"/>
    </reaction>
</comment>
<evidence type="ECO:0000256" key="6">
    <source>
        <dbReference type="ARBA" id="ARBA00022777"/>
    </source>
</evidence>
<keyword evidence="9" id="KW-0812">Transmembrane</keyword>
<dbReference type="AlphaFoldDB" id="A0A852SXM4"/>
<feature type="transmembrane region" description="Helical" evidence="9">
    <location>
        <begin position="343"/>
        <end position="372"/>
    </location>
</feature>
<dbReference type="Proteomes" id="UP000589620">
    <property type="component" value="Unassembled WGS sequence"/>
</dbReference>
<dbReference type="GO" id="GO:0005524">
    <property type="term" value="F:ATP binding"/>
    <property type="evidence" value="ECO:0007669"/>
    <property type="project" value="UniProtKB-KW"/>
</dbReference>
<keyword evidence="6 12" id="KW-0418">Kinase</keyword>
<evidence type="ECO:0000259" key="11">
    <source>
        <dbReference type="Pfam" id="PF23539"/>
    </source>
</evidence>
<protein>
    <recommendedName>
        <fullName evidence="2">histidine kinase</fullName>
        <ecNumber evidence="2">2.7.13.3</ecNumber>
    </recommendedName>
</protein>